<dbReference type="Proteomes" id="UP000218113">
    <property type="component" value="Unassembled WGS sequence"/>
</dbReference>
<sequence>MLENILSFDNVTDKNLLESVKKALNYMHAVPKLQQVRLPSPRGVTEENLVETIQQIAAIFIEYFPQEMDGATPEAEQ</sequence>
<comment type="caution">
    <text evidence="1">The sequence shown here is derived from an EMBL/GenBank/DDBJ whole genome shotgun (WGS) entry which is preliminary data.</text>
</comment>
<reference evidence="2" key="1">
    <citation type="submission" date="2017-08" db="EMBL/GenBank/DDBJ databases">
        <title>A dynamic microbial community with high functional redundancy inhabits the cold, oxic subseafloor aquifer.</title>
        <authorList>
            <person name="Tully B.J."/>
            <person name="Wheat C.G."/>
            <person name="Glazer B.T."/>
            <person name="Huber J.A."/>
        </authorList>
    </citation>
    <scope>NUCLEOTIDE SEQUENCE [LARGE SCALE GENOMIC DNA]</scope>
</reference>
<accession>A0A2A4SMU9</accession>
<organism evidence="1 2">
    <name type="scientific">SAR324 cluster bacterium</name>
    <dbReference type="NCBI Taxonomy" id="2024889"/>
    <lineage>
        <taxon>Bacteria</taxon>
        <taxon>Deltaproteobacteria</taxon>
        <taxon>SAR324 cluster</taxon>
    </lineage>
</organism>
<protein>
    <submittedName>
        <fullName evidence="1">Uncharacterized protein</fullName>
    </submittedName>
</protein>
<evidence type="ECO:0000313" key="1">
    <source>
        <dbReference type="EMBL" id="PCI22710.1"/>
    </source>
</evidence>
<name>A0A2A4SMU9_9DELT</name>
<gene>
    <name evidence="1" type="ORF">COB67_13265</name>
</gene>
<dbReference type="EMBL" id="NVSR01000156">
    <property type="protein sequence ID" value="PCI22710.1"/>
    <property type="molecule type" value="Genomic_DNA"/>
</dbReference>
<proteinExistence type="predicted"/>
<evidence type="ECO:0000313" key="2">
    <source>
        <dbReference type="Proteomes" id="UP000218113"/>
    </source>
</evidence>
<dbReference type="AlphaFoldDB" id="A0A2A4SMU9"/>